<dbReference type="GO" id="GO:0006626">
    <property type="term" value="P:protein targeting to mitochondrion"/>
    <property type="evidence" value="ECO:0007669"/>
    <property type="project" value="TreeGrafter"/>
</dbReference>
<proteinExistence type="predicted"/>
<dbReference type="InterPro" id="IPR039454">
    <property type="entry name" value="OM14"/>
</dbReference>
<gene>
    <name evidence="3" type="ORF">QBC38DRAFT_486575</name>
</gene>
<evidence type="ECO:0000313" key="4">
    <source>
        <dbReference type="Proteomes" id="UP001301958"/>
    </source>
</evidence>
<dbReference type="GO" id="GO:1990593">
    <property type="term" value="F:nascent polypeptide-associated complex binding"/>
    <property type="evidence" value="ECO:0007669"/>
    <property type="project" value="InterPro"/>
</dbReference>
<dbReference type="PANTHER" id="PTHR38402:SF1">
    <property type="entry name" value="MITOCHONDRIAL OUTER MEMBRANE PROTEIN OM14"/>
    <property type="match status" value="1"/>
</dbReference>
<keyword evidence="2" id="KW-0812">Transmembrane</keyword>
<feature type="region of interest" description="Disordered" evidence="1">
    <location>
        <begin position="1"/>
        <end position="92"/>
    </location>
</feature>
<protein>
    <recommendedName>
        <fullName evidence="5">Mitochondrial outer membrane protein OM14 C-terminal domain-containing protein</fullName>
    </recommendedName>
</protein>
<organism evidence="3 4">
    <name type="scientific">Podospora fimiseda</name>
    <dbReference type="NCBI Taxonomy" id="252190"/>
    <lineage>
        <taxon>Eukaryota</taxon>
        <taxon>Fungi</taxon>
        <taxon>Dikarya</taxon>
        <taxon>Ascomycota</taxon>
        <taxon>Pezizomycotina</taxon>
        <taxon>Sordariomycetes</taxon>
        <taxon>Sordariomycetidae</taxon>
        <taxon>Sordariales</taxon>
        <taxon>Podosporaceae</taxon>
        <taxon>Podospora</taxon>
    </lineage>
</organism>
<evidence type="ECO:0000313" key="3">
    <source>
        <dbReference type="EMBL" id="KAK4223924.1"/>
    </source>
</evidence>
<reference evidence="3" key="2">
    <citation type="submission" date="2023-05" db="EMBL/GenBank/DDBJ databases">
        <authorList>
            <consortium name="Lawrence Berkeley National Laboratory"/>
            <person name="Steindorff A."/>
            <person name="Hensen N."/>
            <person name="Bonometti L."/>
            <person name="Westerberg I."/>
            <person name="Brannstrom I.O."/>
            <person name="Guillou S."/>
            <person name="Cros-Aarteil S."/>
            <person name="Calhoun S."/>
            <person name="Haridas S."/>
            <person name="Kuo A."/>
            <person name="Mondo S."/>
            <person name="Pangilinan J."/>
            <person name="Riley R."/>
            <person name="Labutti K."/>
            <person name="Andreopoulos B."/>
            <person name="Lipzen A."/>
            <person name="Chen C."/>
            <person name="Yanf M."/>
            <person name="Daum C."/>
            <person name="Ng V."/>
            <person name="Clum A."/>
            <person name="Ohm R."/>
            <person name="Martin F."/>
            <person name="Silar P."/>
            <person name="Natvig D."/>
            <person name="Lalanne C."/>
            <person name="Gautier V."/>
            <person name="Ament-Velasquez S.L."/>
            <person name="Kruys A."/>
            <person name="Hutchinson M.I."/>
            <person name="Powell A.J."/>
            <person name="Barry K."/>
            <person name="Miller A.N."/>
            <person name="Grigoriev I.V."/>
            <person name="Debuchy R."/>
            <person name="Gladieux P."/>
            <person name="Thoren M.H."/>
            <person name="Johannesson H."/>
        </authorList>
    </citation>
    <scope>NUCLEOTIDE SEQUENCE</scope>
    <source>
        <strain evidence="3">CBS 990.96</strain>
    </source>
</reference>
<dbReference type="PANTHER" id="PTHR38402">
    <property type="entry name" value="MITOCHONDRIAL OUTER MEMBRANE PROTEIN OM14"/>
    <property type="match status" value="1"/>
</dbReference>
<feature type="compositionally biased region" description="Polar residues" evidence="1">
    <location>
        <begin position="52"/>
        <end position="62"/>
    </location>
</feature>
<name>A0AAN7GZ07_9PEZI</name>
<comment type="caution">
    <text evidence="3">The sequence shown here is derived from an EMBL/GenBank/DDBJ whole genome shotgun (WGS) entry which is preliminary data.</text>
</comment>
<sequence length="192" mass="20587">MSYAEVASKGPKQTPEEAAAPPPPQIISTETSETSSLIDVDGPSVRTVPSDFESQTIKTETQAARIEREEAARRDRDRKMAEEEAASTNELAHKARAEADLAKKKAKKADRWMTGKFEQANGTPAGGALALANLLAVVGISGWLGYRAWGLYDKGRLGWKEVGLGLGVLAGVGAFEAVLGRYFVKAKKEKGQ</sequence>
<feature type="compositionally biased region" description="Basic and acidic residues" evidence="1">
    <location>
        <begin position="65"/>
        <end position="82"/>
    </location>
</feature>
<dbReference type="GO" id="GO:0005741">
    <property type="term" value="C:mitochondrial outer membrane"/>
    <property type="evidence" value="ECO:0007669"/>
    <property type="project" value="InterPro"/>
</dbReference>
<dbReference type="EMBL" id="MU865409">
    <property type="protein sequence ID" value="KAK4223924.1"/>
    <property type="molecule type" value="Genomic_DNA"/>
</dbReference>
<dbReference type="AlphaFoldDB" id="A0AAN7GZ07"/>
<keyword evidence="2" id="KW-0472">Membrane</keyword>
<evidence type="ECO:0000256" key="1">
    <source>
        <dbReference type="SAM" id="MobiDB-lite"/>
    </source>
</evidence>
<feature type="transmembrane region" description="Helical" evidence="2">
    <location>
        <begin position="164"/>
        <end position="184"/>
    </location>
</feature>
<accession>A0AAN7GZ07</accession>
<keyword evidence="2" id="KW-1133">Transmembrane helix</keyword>
<feature type="transmembrane region" description="Helical" evidence="2">
    <location>
        <begin position="125"/>
        <end position="144"/>
    </location>
</feature>
<evidence type="ECO:0008006" key="5">
    <source>
        <dbReference type="Google" id="ProtNLM"/>
    </source>
</evidence>
<keyword evidence="4" id="KW-1185">Reference proteome</keyword>
<dbReference type="Proteomes" id="UP001301958">
    <property type="component" value="Unassembled WGS sequence"/>
</dbReference>
<reference evidence="3" key="1">
    <citation type="journal article" date="2023" name="Mol. Phylogenet. Evol.">
        <title>Genome-scale phylogeny and comparative genomics of the fungal order Sordariales.</title>
        <authorList>
            <person name="Hensen N."/>
            <person name="Bonometti L."/>
            <person name="Westerberg I."/>
            <person name="Brannstrom I.O."/>
            <person name="Guillou S."/>
            <person name="Cros-Aarteil S."/>
            <person name="Calhoun S."/>
            <person name="Haridas S."/>
            <person name="Kuo A."/>
            <person name="Mondo S."/>
            <person name="Pangilinan J."/>
            <person name="Riley R."/>
            <person name="LaButti K."/>
            <person name="Andreopoulos B."/>
            <person name="Lipzen A."/>
            <person name="Chen C."/>
            <person name="Yan M."/>
            <person name="Daum C."/>
            <person name="Ng V."/>
            <person name="Clum A."/>
            <person name="Steindorff A."/>
            <person name="Ohm R.A."/>
            <person name="Martin F."/>
            <person name="Silar P."/>
            <person name="Natvig D.O."/>
            <person name="Lalanne C."/>
            <person name="Gautier V."/>
            <person name="Ament-Velasquez S.L."/>
            <person name="Kruys A."/>
            <person name="Hutchinson M.I."/>
            <person name="Powell A.J."/>
            <person name="Barry K."/>
            <person name="Miller A.N."/>
            <person name="Grigoriev I.V."/>
            <person name="Debuchy R."/>
            <person name="Gladieux P."/>
            <person name="Hiltunen Thoren M."/>
            <person name="Johannesson H."/>
        </authorList>
    </citation>
    <scope>NUCLEOTIDE SEQUENCE</scope>
    <source>
        <strain evidence="3">CBS 990.96</strain>
    </source>
</reference>
<evidence type="ECO:0000256" key="2">
    <source>
        <dbReference type="SAM" id="Phobius"/>
    </source>
</evidence>